<dbReference type="InterPro" id="IPR010998">
    <property type="entry name" value="Integrase_recombinase_N"/>
</dbReference>
<dbReference type="SUPFAM" id="SSF56349">
    <property type="entry name" value="DNA breaking-rejoining enzymes"/>
    <property type="match status" value="1"/>
</dbReference>
<comment type="caution">
    <text evidence="7">The sequence shown here is derived from an EMBL/GenBank/DDBJ whole genome shotgun (WGS) entry which is preliminary data.</text>
</comment>
<name>A0ABW7EZJ8_9BURK</name>
<sequence length="425" mass="47146">MVVKPVPFDTVVPTSSASLLTEHRPTYRRYLVDRGYAASYIEHCEAVVTRLDLWMIQACRRMGDLNETLIAEFLYQRVPRRRAAMPGGRRPDDHHAPLVHLLVVLRTALAVPPKALDTTPVGEELRRFDHYLSHARGLARSTRENTLRIIGRLLRERFAGDAINFDAVTALHVRGFIAEQAKTHTTPLSLSSVVSSLRGYFRWRSTQGDSLHSLAGALSTPANWQQASLPTSLKPAEVEQLIASLGQSGASIRRADAMVRCALDLGLRIGEVARLSLDDIDWAAGTITLRRTKCRREHVMPLPVATGDAIVAYLRSERPKTLHRMVFASHKTPHERCIGSAVVGKTIREAYARAGLPHTRPHLLRHTMASRLLATGSSIKEVADVLRHRSLNATRVYAKLDSRHLFEVALPWPGSVAPNTTGSQA</sequence>
<accession>A0ABW7EZJ8</accession>
<evidence type="ECO:0000259" key="5">
    <source>
        <dbReference type="PROSITE" id="PS51898"/>
    </source>
</evidence>
<evidence type="ECO:0000256" key="3">
    <source>
        <dbReference type="ARBA" id="ARBA00023172"/>
    </source>
</evidence>
<evidence type="ECO:0000256" key="1">
    <source>
        <dbReference type="ARBA" id="ARBA00022908"/>
    </source>
</evidence>
<dbReference type="Pfam" id="PF02899">
    <property type="entry name" value="Phage_int_SAM_1"/>
    <property type="match status" value="1"/>
</dbReference>
<dbReference type="Pfam" id="PF00589">
    <property type="entry name" value="Phage_integrase"/>
    <property type="match status" value="1"/>
</dbReference>
<evidence type="ECO:0000256" key="4">
    <source>
        <dbReference type="PROSITE-ProRule" id="PRU01248"/>
    </source>
</evidence>
<dbReference type="InterPro" id="IPR050090">
    <property type="entry name" value="Tyrosine_recombinase_XerCD"/>
</dbReference>
<dbReference type="PANTHER" id="PTHR30349">
    <property type="entry name" value="PHAGE INTEGRASE-RELATED"/>
    <property type="match status" value="1"/>
</dbReference>
<dbReference type="Gene3D" id="1.10.443.10">
    <property type="entry name" value="Intergrase catalytic core"/>
    <property type="match status" value="1"/>
</dbReference>
<dbReference type="RefSeq" id="WP_394477558.1">
    <property type="nucleotide sequence ID" value="NZ_JBIGHV010000003.1"/>
</dbReference>
<evidence type="ECO:0000313" key="8">
    <source>
        <dbReference type="Proteomes" id="UP001606210"/>
    </source>
</evidence>
<keyword evidence="1" id="KW-0229">DNA integration</keyword>
<dbReference type="CDD" id="cd01188">
    <property type="entry name" value="INT_RitA_C_like"/>
    <property type="match status" value="1"/>
</dbReference>
<dbReference type="Gene3D" id="1.10.150.130">
    <property type="match status" value="1"/>
</dbReference>
<proteinExistence type="predicted"/>
<keyword evidence="3" id="KW-0233">DNA recombination</keyword>
<evidence type="ECO:0000259" key="6">
    <source>
        <dbReference type="PROSITE" id="PS51900"/>
    </source>
</evidence>
<dbReference type="PROSITE" id="PS51898">
    <property type="entry name" value="TYR_RECOMBINASE"/>
    <property type="match status" value="1"/>
</dbReference>
<feature type="domain" description="Core-binding (CB)" evidence="6">
    <location>
        <begin position="119"/>
        <end position="205"/>
    </location>
</feature>
<dbReference type="Proteomes" id="UP001606210">
    <property type="component" value="Unassembled WGS sequence"/>
</dbReference>
<dbReference type="InterPro" id="IPR002104">
    <property type="entry name" value="Integrase_catalytic"/>
</dbReference>
<dbReference type="EMBL" id="JBIGHV010000003">
    <property type="protein sequence ID" value="MFG6429797.1"/>
    <property type="molecule type" value="Genomic_DNA"/>
</dbReference>
<dbReference type="InterPro" id="IPR011010">
    <property type="entry name" value="DNA_brk_join_enz"/>
</dbReference>
<gene>
    <name evidence="7" type="ORF">ACG00Y_07745</name>
</gene>
<dbReference type="PANTHER" id="PTHR30349:SF90">
    <property type="entry name" value="TYROSINE RECOMBINASE XERD"/>
    <property type="match status" value="1"/>
</dbReference>
<keyword evidence="2 4" id="KW-0238">DNA-binding</keyword>
<dbReference type="InterPro" id="IPR004107">
    <property type="entry name" value="Integrase_SAM-like_N"/>
</dbReference>
<evidence type="ECO:0000256" key="2">
    <source>
        <dbReference type="ARBA" id="ARBA00023125"/>
    </source>
</evidence>
<feature type="domain" description="Tyr recombinase" evidence="5">
    <location>
        <begin position="228"/>
        <end position="410"/>
    </location>
</feature>
<reference evidence="7 8" key="1">
    <citation type="submission" date="2024-08" db="EMBL/GenBank/DDBJ databases">
        <authorList>
            <person name="Lu H."/>
        </authorList>
    </citation>
    <scope>NUCLEOTIDE SEQUENCE [LARGE SCALE GENOMIC DNA]</scope>
    <source>
        <strain evidence="7 8">LYH14W</strain>
    </source>
</reference>
<keyword evidence="8" id="KW-1185">Reference proteome</keyword>
<organism evidence="7 8">
    <name type="scientific">Pelomonas parva</name>
    <dbReference type="NCBI Taxonomy" id="3299032"/>
    <lineage>
        <taxon>Bacteria</taxon>
        <taxon>Pseudomonadati</taxon>
        <taxon>Pseudomonadota</taxon>
        <taxon>Betaproteobacteria</taxon>
        <taxon>Burkholderiales</taxon>
        <taxon>Sphaerotilaceae</taxon>
        <taxon>Roseateles</taxon>
    </lineage>
</organism>
<dbReference type="PROSITE" id="PS51900">
    <property type="entry name" value="CB"/>
    <property type="match status" value="1"/>
</dbReference>
<evidence type="ECO:0000313" key="7">
    <source>
        <dbReference type="EMBL" id="MFG6429797.1"/>
    </source>
</evidence>
<dbReference type="InterPro" id="IPR044068">
    <property type="entry name" value="CB"/>
</dbReference>
<protein>
    <submittedName>
        <fullName evidence="7">Site-specific integrase</fullName>
    </submittedName>
</protein>
<dbReference type="InterPro" id="IPR013762">
    <property type="entry name" value="Integrase-like_cat_sf"/>
</dbReference>